<dbReference type="PATRIC" id="fig|1292033.3.peg.180"/>
<dbReference type="OrthoDB" id="387392at2"/>
<feature type="coiled-coil region" evidence="1">
    <location>
        <begin position="192"/>
        <end position="226"/>
    </location>
</feature>
<dbReference type="eggNOG" id="ENOG5031ZKY">
    <property type="taxonomic scope" value="Bacteria"/>
</dbReference>
<feature type="signal peptide" evidence="2">
    <location>
        <begin position="1"/>
        <end position="23"/>
    </location>
</feature>
<name>M9WGP1_9MOLU</name>
<protein>
    <recommendedName>
        <fullName evidence="5">Lipoprotein</fullName>
    </recommendedName>
</protein>
<evidence type="ECO:0008006" key="5">
    <source>
        <dbReference type="Google" id="ProtNLM"/>
    </source>
</evidence>
<dbReference type="InterPro" id="IPR054816">
    <property type="entry name" value="Lipoprotein_mollicutes-type_CS"/>
</dbReference>
<dbReference type="HOGENOM" id="CLU_1213745_0_0_14"/>
<dbReference type="AlphaFoldDB" id="M9WGP1"/>
<keyword evidence="1" id="KW-0175">Coiled coil</keyword>
<keyword evidence="2" id="KW-0732">Signal</keyword>
<evidence type="ECO:0000313" key="4">
    <source>
        <dbReference type="Proteomes" id="UP000012984"/>
    </source>
</evidence>
<evidence type="ECO:0000256" key="1">
    <source>
        <dbReference type="SAM" id="Coils"/>
    </source>
</evidence>
<dbReference type="NCBIfam" id="NF045726">
    <property type="entry name" value="XXplasma_LP"/>
    <property type="match status" value="1"/>
</dbReference>
<feature type="coiled-coil region" evidence="1">
    <location>
        <begin position="32"/>
        <end position="90"/>
    </location>
</feature>
<dbReference type="PROSITE" id="PS51257">
    <property type="entry name" value="PROKAR_LIPOPROTEIN"/>
    <property type="match status" value="1"/>
</dbReference>
<dbReference type="RefSeq" id="WP_015587263.1">
    <property type="nucleotide sequence ID" value="NC_021083.1"/>
</dbReference>
<reference evidence="3 4" key="1">
    <citation type="journal article" date="2013" name="Genome Announc.">
        <title>Complete Genome Sequence of Mycoplasma putrefaciens Strain 9231, One of the Agents of Contagious Agalactia in Goats.</title>
        <authorList>
            <person name="Dupuy V."/>
            <person name="Sirand-Pugnet P."/>
            <person name="Baranowski E."/>
            <person name="Barre A."/>
            <person name="Breton M."/>
            <person name="Couture C."/>
            <person name="Dordet-Frisoni E."/>
            <person name="Gaurivaud P."/>
            <person name="Jacob D."/>
            <person name="Lemaitre C."/>
            <person name="Manso-Silvan L."/>
            <person name="Nikolski M."/>
            <person name="Nouvel L.X."/>
            <person name="Poumarat F."/>
            <person name="Tardy F."/>
            <person name="Thebault P."/>
            <person name="Theil S."/>
            <person name="Citti C."/>
            <person name="Blanchard A."/>
            <person name="Thiaucourt F."/>
        </authorList>
    </citation>
    <scope>NUCLEOTIDE SEQUENCE [LARGE SCALE GENOMIC DNA]</scope>
    <source>
        <strain evidence="3">Mput9231</strain>
    </source>
</reference>
<feature type="chain" id="PRO_5004104397" description="Lipoprotein" evidence="2">
    <location>
        <begin position="24"/>
        <end position="228"/>
    </location>
</feature>
<dbReference type="KEGG" id="mput:MPUT9231_1910"/>
<evidence type="ECO:0000313" key="3">
    <source>
        <dbReference type="EMBL" id="AGJ90625.1"/>
    </source>
</evidence>
<dbReference type="Proteomes" id="UP000012984">
    <property type="component" value="Chromosome"/>
</dbReference>
<gene>
    <name evidence="3" type="ORF">MPUT9231_1910</name>
</gene>
<evidence type="ECO:0000256" key="2">
    <source>
        <dbReference type="SAM" id="SignalP"/>
    </source>
</evidence>
<accession>M9WGP1</accession>
<organism evidence="3 4">
    <name type="scientific">Mycoplasma putrefaciens Mput9231</name>
    <dbReference type="NCBI Taxonomy" id="1292033"/>
    <lineage>
        <taxon>Bacteria</taxon>
        <taxon>Bacillati</taxon>
        <taxon>Mycoplasmatota</taxon>
        <taxon>Mollicutes</taxon>
        <taxon>Mycoplasmataceae</taxon>
        <taxon>Mycoplasma</taxon>
    </lineage>
</organism>
<dbReference type="NCBIfam" id="NF038029">
    <property type="entry name" value="LP_plasma"/>
    <property type="match status" value="1"/>
</dbReference>
<proteinExistence type="predicted"/>
<dbReference type="EMBL" id="CP004357">
    <property type="protein sequence ID" value="AGJ90625.1"/>
    <property type="molecule type" value="Genomic_DNA"/>
</dbReference>
<sequence length="228" mass="26575">MKKLLSILGAVGLIVSTGTVAVACTNKEQKNLNQQQVIVDKFTAEIKKASEEFEQEYNSIIAEAKTKYTAEEWDALIKKLEKIKEKFSKDPNKDFGRIFEEKTKEEAIKEDKVTPGKKITENFEQEYKAKLEKFLQTAKSEAEKKFLTDVFKHNIEVINKAIEDQAKEEAKIIINNTFEEHKKFFEKFKEPIEKLESSKQKYEQAVKKAIENFDREISQIKNLKRDEK</sequence>
<keyword evidence="4" id="KW-1185">Reference proteome</keyword>